<organism evidence="10 11">
    <name type="scientific">Pisolithus tinctorius Marx 270</name>
    <dbReference type="NCBI Taxonomy" id="870435"/>
    <lineage>
        <taxon>Eukaryota</taxon>
        <taxon>Fungi</taxon>
        <taxon>Dikarya</taxon>
        <taxon>Basidiomycota</taxon>
        <taxon>Agaricomycotina</taxon>
        <taxon>Agaricomycetes</taxon>
        <taxon>Agaricomycetidae</taxon>
        <taxon>Boletales</taxon>
        <taxon>Sclerodermatineae</taxon>
        <taxon>Pisolithaceae</taxon>
        <taxon>Pisolithus</taxon>
    </lineage>
</organism>
<evidence type="ECO:0000259" key="9">
    <source>
        <dbReference type="Pfam" id="PF08033"/>
    </source>
</evidence>
<dbReference type="InterPro" id="IPR036175">
    <property type="entry name" value="Sec23/24_helical_dom_sf"/>
</dbReference>
<dbReference type="Gene3D" id="2.30.30.380">
    <property type="entry name" value="Zn-finger domain of Sec23/24"/>
    <property type="match status" value="1"/>
</dbReference>
<dbReference type="GO" id="GO:0006886">
    <property type="term" value="P:intracellular protein transport"/>
    <property type="evidence" value="ECO:0007669"/>
    <property type="project" value="InterPro"/>
</dbReference>
<dbReference type="InParanoid" id="A0A0C3PYD1"/>
<sequence length="864" mass="95934">MTPQYQHIPQPPHSAGEPYKGLRARIDPSQIPSPVDAIEADKEAWESQMYMTLPGNNPPLSTTDFVAFDQGNSNPKYMRVTTWNVPSSAHLTRECEIPLAVVVQPLADLDPREEPVPLVDCGESGPPRCAQCRGYINPWCVWTAGGSRWKCNLCGHETEVSPEYFCNMDANFMRVDHANRPELNKGTVDFVVDSEDYWAPPPLPKLTPTYFSMDLPPTTARKPQPMNYLFAFDISFEAVESGLLKSACDTLLDILYGGEAIDGTSFDPCFPRGCGIGILTFDRTLHFYNLSPSLPQASVIVLADLDEIFVPLRDGMFVDPWESRTVIEGLLTSLPERNSMTSLREASLGAALIAGLASLAGMGGHVVVFQSTMPTVGPGALDPLTDESGVYGTEKETTLFLPRDRVWRDVAEECAEEGIGISMFLGMSKTIDIGSIGIASSMTGGEMYFHPRFKPSRDRIVLASQLRRLVTRTTVYNSVMRIRCSHGLQISKYYGNFHERSLTDIEVGVWDADKAFSASFEHTRTLDERQYAYLQCALLYTTTDGKRRVRTCNLALQVVSLAGNVFRYADMDATVCHLARQAMTNLSSRRTAQIREELTEKCSSILLGYRRNCAAGTVASQLIIPEAFRCLPVYSLAITKTKPLKGRTVSADVRNYYARKILSMGVRSTMQHLYPRLLALHDLEETIALPNDTTGRIAFPSLMGNSHMYMEARGVYLIDNEEYMIFWVGSGVSRQVLDELFGVQDLLALNSNMTHLPVLNTRLSQQVHNILSHRYSQRGYVPQMLLARQNMDGVEIEFSDMLVEDQNNGAMSYLDCTSSSSLGSCRDAFFSVALDLCLVHKQINTALTQGISISGGPSLRGSPW</sequence>
<protein>
    <submittedName>
        <fullName evidence="10">Uncharacterized protein</fullName>
    </submittedName>
</protein>
<dbReference type="GO" id="GO:0090110">
    <property type="term" value="P:COPII-coated vesicle cargo loading"/>
    <property type="evidence" value="ECO:0007669"/>
    <property type="project" value="TreeGrafter"/>
</dbReference>
<reference evidence="10 11" key="1">
    <citation type="submission" date="2014-04" db="EMBL/GenBank/DDBJ databases">
        <authorList>
            <consortium name="DOE Joint Genome Institute"/>
            <person name="Kuo A."/>
            <person name="Kohler A."/>
            <person name="Costa M.D."/>
            <person name="Nagy L.G."/>
            <person name="Floudas D."/>
            <person name="Copeland A."/>
            <person name="Barry K.W."/>
            <person name="Cichocki N."/>
            <person name="Veneault-Fourrey C."/>
            <person name="LaButti K."/>
            <person name="Lindquist E.A."/>
            <person name="Lipzen A."/>
            <person name="Lundell T."/>
            <person name="Morin E."/>
            <person name="Murat C."/>
            <person name="Sun H."/>
            <person name="Tunlid A."/>
            <person name="Henrissat B."/>
            <person name="Grigoriev I.V."/>
            <person name="Hibbett D.S."/>
            <person name="Martin F."/>
            <person name="Nordberg H.P."/>
            <person name="Cantor M.N."/>
            <person name="Hua S.X."/>
        </authorList>
    </citation>
    <scope>NUCLEOTIDE SEQUENCE [LARGE SCALE GENOMIC DNA]</scope>
    <source>
        <strain evidence="10 11">Marx 270</strain>
    </source>
</reference>
<dbReference type="InterPro" id="IPR036180">
    <property type="entry name" value="Gelsolin-like_dom_sf"/>
</dbReference>
<dbReference type="AlphaFoldDB" id="A0A0C3PYD1"/>
<feature type="domain" description="Sec23/Sec24 trunk" evidence="7">
    <location>
        <begin position="223"/>
        <end position="470"/>
    </location>
</feature>
<dbReference type="GO" id="GO:0000149">
    <property type="term" value="F:SNARE binding"/>
    <property type="evidence" value="ECO:0007669"/>
    <property type="project" value="TreeGrafter"/>
</dbReference>
<keyword evidence="2" id="KW-0813">Transport</keyword>
<name>A0A0C3PYD1_PISTI</name>
<evidence type="ECO:0000259" key="5">
    <source>
        <dbReference type="Pfam" id="PF00626"/>
    </source>
</evidence>
<dbReference type="Pfam" id="PF04811">
    <property type="entry name" value="Sec23_trunk"/>
    <property type="match status" value="1"/>
</dbReference>
<keyword evidence="11" id="KW-1185">Reference proteome</keyword>
<dbReference type="PANTHER" id="PTHR13803:SF4">
    <property type="entry name" value="SECRETORY 24CD, ISOFORM C"/>
    <property type="match status" value="1"/>
</dbReference>
<dbReference type="STRING" id="870435.A0A0C3PYD1"/>
<evidence type="ECO:0000259" key="7">
    <source>
        <dbReference type="Pfam" id="PF04811"/>
    </source>
</evidence>
<dbReference type="SUPFAM" id="SSF82754">
    <property type="entry name" value="C-terminal, gelsolin-like domain of Sec23/24"/>
    <property type="match status" value="1"/>
</dbReference>
<dbReference type="SUPFAM" id="SSF81995">
    <property type="entry name" value="beta-sandwich domain of Sec23/24"/>
    <property type="match status" value="1"/>
</dbReference>
<dbReference type="FunCoup" id="A0A0C3PYD1">
    <property type="interactions" value="645"/>
</dbReference>
<dbReference type="SUPFAM" id="SSF53300">
    <property type="entry name" value="vWA-like"/>
    <property type="match status" value="1"/>
</dbReference>
<dbReference type="EMBL" id="KN831945">
    <property type="protein sequence ID" value="KIO14179.1"/>
    <property type="molecule type" value="Genomic_DNA"/>
</dbReference>
<dbReference type="InterPro" id="IPR029006">
    <property type="entry name" value="ADF-H/Gelsolin-like_dom_sf"/>
</dbReference>
<feature type="domain" description="Gelsolin-like" evidence="5">
    <location>
        <begin position="711"/>
        <end position="770"/>
    </location>
</feature>
<evidence type="ECO:0000313" key="11">
    <source>
        <dbReference type="Proteomes" id="UP000054217"/>
    </source>
</evidence>
<feature type="domain" description="Sec23/Sec24 helical" evidence="8">
    <location>
        <begin position="570"/>
        <end position="670"/>
    </location>
</feature>
<feature type="region of interest" description="Disordered" evidence="4">
    <location>
        <begin position="1"/>
        <end position="20"/>
    </location>
</feature>
<dbReference type="InterPro" id="IPR006900">
    <property type="entry name" value="Sec23/24_helical_dom"/>
</dbReference>
<accession>A0A0C3PYD1</accession>
<evidence type="ECO:0000259" key="6">
    <source>
        <dbReference type="Pfam" id="PF04810"/>
    </source>
</evidence>
<dbReference type="Gene3D" id="3.40.20.10">
    <property type="entry name" value="Severin"/>
    <property type="match status" value="1"/>
</dbReference>
<evidence type="ECO:0000256" key="2">
    <source>
        <dbReference type="ARBA" id="ARBA00022448"/>
    </source>
</evidence>
<dbReference type="OrthoDB" id="49016at2759"/>
<dbReference type="Gene3D" id="2.60.40.1670">
    <property type="entry name" value="beta-sandwich domain of Sec23/24"/>
    <property type="match status" value="1"/>
</dbReference>
<evidence type="ECO:0000256" key="4">
    <source>
        <dbReference type="SAM" id="MobiDB-lite"/>
    </source>
</evidence>
<dbReference type="InterPro" id="IPR006896">
    <property type="entry name" value="Sec23/24_trunk_dom"/>
</dbReference>
<dbReference type="InterPro" id="IPR006895">
    <property type="entry name" value="Znf_Sec23_Sec24"/>
</dbReference>
<dbReference type="GO" id="GO:0070971">
    <property type="term" value="C:endoplasmic reticulum exit site"/>
    <property type="evidence" value="ECO:0007669"/>
    <property type="project" value="TreeGrafter"/>
</dbReference>
<dbReference type="HOGENOM" id="CLU_004589_1_0_1"/>
<keyword evidence="3" id="KW-0653">Protein transport</keyword>
<dbReference type="SUPFAM" id="SSF81811">
    <property type="entry name" value="Helical domain of Sec23/24"/>
    <property type="match status" value="1"/>
</dbReference>
<dbReference type="InterPro" id="IPR012990">
    <property type="entry name" value="Beta-sandwich_Sec23_24"/>
</dbReference>
<evidence type="ECO:0000313" key="10">
    <source>
        <dbReference type="EMBL" id="KIO14179.1"/>
    </source>
</evidence>
<feature type="domain" description="Sec23/Sec24 beta-sandwich" evidence="9">
    <location>
        <begin position="476"/>
        <end position="559"/>
    </location>
</feature>
<reference evidence="11" key="2">
    <citation type="submission" date="2015-01" db="EMBL/GenBank/DDBJ databases">
        <title>Evolutionary Origins and Diversification of the Mycorrhizal Mutualists.</title>
        <authorList>
            <consortium name="DOE Joint Genome Institute"/>
            <consortium name="Mycorrhizal Genomics Consortium"/>
            <person name="Kohler A."/>
            <person name="Kuo A."/>
            <person name="Nagy L.G."/>
            <person name="Floudas D."/>
            <person name="Copeland A."/>
            <person name="Barry K.W."/>
            <person name="Cichocki N."/>
            <person name="Veneault-Fourrey C."/>
            <person name="LaButti K."/>
            <person name="Lindquist E.A."/>
            <person name="Lipzen A."/>
            <person name="Lundell T."/>
            <person name="Morin E."/>
            <person name="Murat C."/>
            <person name="Riley R."/>
            <person name="Ohm R."/>
            <person name="Sun H."/>
            <person name="Tunlid A."/>
            <person name="Henrissat B."/>
            <person name="Grigoriev I.V."/>
            <person name="Hibbett D.S."/>
            <person name="Martin F."/>
        </authorList>
    </citation>
    <scope>NUCLEOTIDE SEQUENCE [LARGE SCALE GENOMIC DNA]</scope>
    <source>
        <strain evidence="11">Marx 270</strain>
    </source>
</reference>
<evidence type="ECO:0000256" key="1">
    <source>
        <dbReference type="ARBA" id="ARBA00008334"/>
    </source>
</evidence>
<dbReference type="Pfam" id="PF00626">
    <property type="entry name" value="Gelsolin"/>
    <property type="match status" value="1"/>
</dbReference>
<evidence type="ECO:0000256" key="3">
    <source>
        <dbReference type="ARBA" id="ARBA00022927"/>
    </source>
</evidence>
<dbReference type="InterPro" id="IPR036465">
    <property type="entry name" value="vWFA_dom_sf"/>
</dbReference>
<feature type="domain" description="Zinc finger Sec23/Sec24-type" evidence="6">
    <location>
        <begin position="126"/>
        <end position="164"/>
    </location>
</feature>
<dbReference type="GO" id="GO:0008270">
    <property type="term" value="F:zinc ion binding"/>
    <property type="evidence" value="ECO:0007669"/>
    <property type="project" value="InterPro"/>
</dbReference>
<dbReference type="Pfam" id="PF04815">
    <property type="entry name" value="Sec23_helical"/>
    <property type="match status" value="1"/>
</dbReference>
<dbReference type="Gene3D" id="1.20.120.730">
    <property type="entry name" value="Sec23/Sec24 helical domain"/>
    <property type="match status" value="1"/>
</dbReference>
<dbReference type="InterPro" id="IPR036174">
    <property type="entry name" value="Znf_Sec23_Sec24_sf"/>
</dbReference>
<dbReference type="InterPro" id="IPR050550">
    <property type="entry name" value="SEC23_SEC24_subfamily"/>
</dbReference>
<gene>
    <name evidence="10" type="ORF">M404DRAFT_121571</name>
</gene>
<dbReference type="Proteomes" id="UP000054217">
    <property type="component" value="Unassembled WGS sequence"/>
</dbReference>
<proteinExistence type="inferred from homology"/>
<dbReference type="Pfam" id="PF04810">
    <property type="entry name" value="zf-Sec23_Sec24"/>
    <property type="match status" value="1"/>
</dbReference>
<comment type="similarity">
    <text evidence="1">Belongs to the SEC23/SEC24 family. SEC24 subfamily.</text>
</comment>
<dbReference type="Pfam" id="PF08033">
    <property type="entry name" value="Sec23_BS"/>
    <property type="match status" value="1"/>
</dbReference>
<dbReference type="Gene3D" id="3.40.50.410">
    <property type="entry name" value="von Willebrand factor, type A domain"/>
    <property type="match status" value="1"/>
</dbReference>
<dbReference type="SUPFAM" id="SSF82919">
    <property type="entry name" value="Zn-finger domain of Sec23/24"/>
    <property type="match status" value="1"/>
</dbReference>
<evidence type="ECO:0000259" key="8">
    <source>
        <dbReference type="Pfam" id="PF04815"/>
    </source>
</evidence>
<dbReference type="InterPro" id="IPR007123">
    <property type="entry name" value="Gelsolin-like_dom"/>
</dbReference>
<dbReference type="GO" id="GO:0030127">
    <property type="term" value="C:COPII vesicle coat"/>
    <property type="evidence" value="ECO:0007669"/>
    <property type="project" value="InterPro"/>
</dbReference>
<dbReference type="PANTHER" id="PTHR13803">
    <property type="entry name" value="SEC24-RELATED PROTEIN"/>
    <property type="match status" value="1"/>
</dbReference>